<dbReference type="HAMAP" id="MF_00015">
    <property type="entry name" value="LexA"/>
    <property type="match status" value="1"/>
</dbReference>
<evidence type="ECO:0000256" key="7">
    <source>
        <dbReference type="ARBA" id="ARBA00023015"/>
    </source>
</evidence>
<dbReference type="GO" id="GO:0006281">
    <property type="term" value="P:DNA repair"/>
    <property type="evidence" value="ECO:0007669"/>
    <property type="project" value="UniProtKB-UniRule"/>
</dbReference>
<dbReference type="GO" id="GO:0009432">
    <property type="term" value="P:SOS response"/>
    <property type="evidence" value="ECO:0007669"/>
    <property type="project" value="UniProtKB-UniRule"/>
</dbReference>
<protein>
    <recommendedName>
        <fullName evidence="12">LexA repressor</fullName>
        <ecNumber evidence="12">3.4.21.88</ecNumber>
    </recommendedName>
</protein>
<comment type="similarity">
    <text evidence="1 12 13">Belongs to the peptidase S24 family.</text>
</comment>
<dbReference type="Gene3D" id="1.10.10.10">
    <property type="entry name" value="Winged helix-like DNA-binding domain superfamily/Winged helix DNA-binding domain"/>
    <property type="match status" value="1"/>
</dbReference>
<feature type="domain" description="Peptidase S24/S26A/S26B/S26C" evidence="14">
    <location>
        <begin position="77"/>
        <end position="189"/>
    </location>
</feature>
<evidence type="ECO:0000313" key="17">
    <source>
        <dbReference type="Proteomes" id="UP000229307"/>
    </source>
</evidence>
<accession>A0A2M7S9W8</accession>
<dbReference type="AlphaFoldDB" id="A0A2M7S9W8"/>
<dbReference type="GO" id="GO:0003677">
    <property type="term" value="F:DNA binding"/>
    <property type="evidence" value="ECO:0007669"/>
    <property type="project" value="UniProtKB-UniRule"/>
</dbReference>
<dbReference type="GO" id="GO:0045892">
    <property type="term" value="P:negative regulation of DNA-templated transcription"/>
    <property type="evidence" value="ECO:0007669"/>
    <property type="project" value="UniProtKB-UniRule"/>
</dbReference>
<keyword evidence="4 12" id="KW-0227">DNA damage</keyword>
<dbReference type="EC" id="3.4.21.88" evidence="12"/>
<evidence type="ECO:0000256" key="9">
    <source>
        <dbReference type="ARBA" id="ARBA00023163"/>
    </source>
</evidence>
<dbReference type="CDD" id="cd06529">
    <property type="entry name" value="S24_LexA-like"/>
    <property type="match status" value="1"/>
</dbReference>
<feature type="active site" description="For autocatalytic cleavage activity" evidence="12">
    <location>
        <position position="119"/>
    </location>
</feature>
<dbReference type="EMBL" id="PFMR01000202">
    <property type="protein sequence ID" value="PIZ16238.1"/>
    <property type="molecule type" value="Genomic_DNA"/>
</dbReference>
<dbReference type="PRINTS" id="PR00726">
    <property type="entry name" value="LEXASERPTASE"/>
</dbReference>
<keyword evidence="2 12" id="KW-0678">Repressor</keyword>
<dbReference type="InterPro" id="IPR006200">
    <property type="entry name" value="LexA"/>
</dbReference>
<dbReference type="GO" id="GO:0006260">
    <property type="term" value="P:DNA replication"/>
    <property type="evidence" value="ECO:0007669"/>
    <property type="project" value="UniProtKB-UniRule"/>
</dbReference>
<feature type="site" description="Cleavage; by autolysis" evidence="12">
    <location>
        <begin position="84"/>
        <end position="85"/>
    </location>
</feature>
<evidence type="ECO:0000256" key="13">
    <source>
        <dbReference type="RuleBase" id="RU003991"/>
    </source>
</evidence>
<name>A0A2M7S9W8_9BACT</name>
<evidence type="ECO:0000313" key="16">
    <source>
        <dbReference type="EMBL" id="PIZ16238.1"/>
    </source>
</evidence>
<dbReference type="InterPro" id="IPR050077">
    <property type="entry name" value="LexA_repressor"/>
</dbReference>
<feature type="domain" description="LexA repressor DNA-binding" evidence="15">
    <location>
        <begin position="1"/>
        <end position="64"/>
    </location>
</feature>
<dbReference type="Proteomes" id="UP000229307">
    <property type="component" value="Unassembled WGS sequence"/>
</dbReference>
<keyword evidence="10 12" id="KW-0234">DNA repair</keyword>
<evidence type="ECO:0000259" key="14">
    <source>
        <dbReference type="Pfam" id="PF00717"/>
    </source>
</evidence>
<keyword evidence="11 12" id="KW-0742">SOS response</keyword>
<dbReference type="InterPro" id="IPR036390">
    <property type="entry name" value="WH_DNA-bd_sf"/>
</dbReference>
<keyword evidence="9 12" id="KW-0804">Transcription</keyword>
<dbReference type="InterPro" id="IPR036286">
    <property type="entry name" value="LexA/Signal_pep-like_sf"/>
</dbReference>
<dbReference type="InterPro" id="IPR039418">
    <property type="entry name" value="LexA-like"/>
</dbReference>
<proteinExistence type="inferred from homology"/>
<dbReference type="NCBIfam" id="TIGR00498">
    <property type="entry name" value="lexA"/>
    <property type="match status" value="1"/>
</dbReference>
<dbReference type="InterPro" id="IPR015927">
    <property type="entry name" value="Peptidase_S24_S26A/B/C"/>
</dbReference>
<dbReference type="PANTHER" id="PTHR33516:SF2">
    <property type="entry name" value="LEXA REPRESSOR-RELATED"/>
    <property type="match status" value="1"/>
</dbReference>
<comment type="caution">
    <text evidence="16">The sequence shown here is derived from an EMBL/GenBank/DDBJ whole genome shotgun (WGS) entry which is preliminary data.</text>
</comment>
<comment type="caution">
    <text evidence="12">Lacks conserved residue(s) required for the propagation of feature annotation.</text>
</comment>
<dbReference type="SUPFAM" id="SSF46785">
    <property type="entry name" value="Winged helix' DNA-binding domain"/>
    <property type="match status" value="1"/>
</dbReference>
<comment type="subunit">
    <text evidence="12">Homodimer.</text>
</comment>
<dbReference type="InterPro" id="IPR006197">
    <property type="entry name" value="Peptidase_S24_LexA"/>
</dbReference>
<dbReference type="InterPro" id="IPR036388">
    <property type="entry name" value="WH-like_DNA-bd_sf"/>
</dbReference>
<reference evidence="17" key="1">
    <citation type="submission" date="2017-09" db="EMBL/GenBank/DDBJ databases">
        <title>Depth-based differentiation of microbial function through sediment-hosted aquifers and enrichment of novel symbionts in the deep terrestrial subsurface.</title>
        <authorList>
            <person name="Probst A.J."/>
            <person name="Ladd B."/>
            <person name="Jarett J.K."/>
            <person name="Geller-Mcgrath D.E."/>
            <person name="Sieber C.M.K."/>
            <person name="Emerson J.B."/>
            <person name="Anantharaman K."/>
            <person name="Thomas B.C."/>
            <person name="Malmstrom R."/>
            <person name="Stieglmeier M."/>
            <person name="Klingl A."/>
            <person name="Woyke T."/>
            <person name="Ryan C.M."/>
            <person name="Banfield J.F."/>
        </authorList>
    </citation>
    <scope>NUCLEOTIDE SEQUENCE [LARGE SCALE GENOMIC DNA]</scope>
</reference>
<evidence type="ECO:0000256" key="4">
    <source>
        <dbReference type="ARBA" id="ARBA00022763"/>
    </source>
</evidence>
<evidence type="ECO:0000259" key="15">
    <source>
        <dbReference type="Pfam" id="PF01726"/>
    </source>
</evidence>
<evidence type="ECO:0000256" key="12">
    <source>
        <dbReference type="HAMAP-Rule" id="MF_00015"/>
    </source>
</evidence>
<dbReference type="Gene3D" id="2.10.109.10">
    <property type="entry name" value="Umud Fragment, subunit A"/>
    <property type="match status" value="1"/>
</dbReference>
<evidence type="ECO:0000256" key="11">
    <source>
        <dbReference type="ARBA" id="ARBA00023236"/>
    </source>
</evidence>
<dbReference type="SUPFAM" id="SSF51306">
    <property type="entry name" value="LexA/Signal peptidase"/>
    <property type="match status" value="1"/>
</dbReference>
<dbReference type="PANTHER" id="PTHR33516">
    <property type="entry name" value="LEXA REPRESSOR"/>
    <property type="match status" value="1"/>
</dbReference>
<keyword evidence="8 12" id="KW-0238">DNA-binding</keyword>
<keyword evidence="5 12" id="KW-0378">Hydrolase</keyword>
<organism evidence="16 17">
    <name type="scientific">Candidatus Desantisbacteria bacterium CG_4_10_14_0_8_um_filter_48_22</name>
    <dbReference type="NCBI Taxonomy" id="1974543"/>
    <lineage>
        <taxon>Bacteria</taxon>
        <taxon>Candidatus Desantisiibacteriota</taxon>
    </lineage>
</organism>
<dbReference type="Pfam" id="PF01726">
    <property type="entry name" value="LexA_DNA_bind"/>
    <property type="match status" value="1"/>
</dbReference>
<keyword evidence="3 12" id="KW-0235">DNA replication</keyword>
<evidence type="ECO:0000256" key="2">
    <source>
        <dbReference type="ARBA" id="ARBA00022491"/>
    </source>
</evidence>
<gene>
    <name evidence="12" type="primary">lexA</name>
    <name evidence="16" type="ORF">COY52_07605</name>
</gene>
<keyword evidence="7 12" id="KW-0805">Transcription regulation</keyword>
<evidence type="ECO:0000256" key="6">
    <source>
        <dbReference type="ARBA" id="ARBA00022813"/>
    </source>
</evidence>
<dbReference type="InterPro" id="IPR006199">
    <property type="entry name" value="LexA_DNA-bd_dom"/>
</dbReference>
<evidence type="ECO:0000256" key="1">
    <source>
        <dbReference type="ARBA" id="ARBA00007484"/>
    </source>
</evidence>
<dbReference type="GO" id="GO:0006508">
    <property type="term" value="P:proteolysis"/>
    <property type="evidence" value="ECO:0007669"/>
    <property type="project" value="InterPro"/>
</dbReference>
<keyword evidence="6 12" id="KW-0068">Autocatalytic cleavage</keyword>
<feature type="active site" description="For autocatalytic cleavage activity" evidence="12">
    <location>
        <position position="156"/>
    </location>
</feature>
<evidence type="ECO:0000256" key="5">
    <source>
        <dbReference type="ARBA" id="ARBA00022801"/>
    </source>
</evidence>
<comment type="function">
    <text evidence="12">Represses a number of genes involved in the response to DNA damage (SOS response), including recA and lexA. In the presence of single-stranded DNA, RecA interacts with LexA causing an autocatalytic cleavage which disrupts the DNA-binding part of LexA, leading to derepression of the SOS regulon and eventually DNA repair.</text>
</comment>
<dbReference type="GO" id="GO:0004252">
    <property type="term" value="F:serine-type endopeptidase activity"/>
    <property type="evidence" value="ECO:0007669"/>
    <property type="project" value="UniProtKB-UniRule"/>
</dbReference>
<evidence type="ECO:0000256" key="3">
    <source>
        <dbReference type="ARBA" id="ARBA00022705"/>
    </source>
</evidence>
<sequence length="195" mass="21706">METLTERQRQILDFITDFLSGSGFAPTVREIAGHFKISIRPVQKHIEALVRKGHLRHRPLVSRGIDLASRKPLVSIPLLGRVPAGVPLQPFEQVEDHVHVERDAVGNGKCFALKVKGDSMTGSGIFDNDTVIVRQQPGAEHNDIVVAMVDGEATVKKLFKKSGDVFLQATNPKYRPIRARSIEILGKVIYLMRKI</sequence>
<comment type="catalytic activity">
    <reaction evidence="12">
        <text>Hydrolysis of Ala-|-Gly bond in repressor LexA.</text>
        <dbReference type="EC" id="3.4.21.88"/>
    </reaction>
</comment>
<evidence type="ECO:0000256" key="10">
    <source>
        <dbReference type="ARBA" id="ARBA00023204"/>
    </source>
</evidence>
<dbReference type="Pfam" id="PF00717">
    <property type="entry name" value="Peptidase_S24"/>
    <property type="match status" value="1"/>
</dbReference>
<evidence type="ECO:0000256" key="8">
    <source>
        <dbReference type="ARBA" id="ARBA00023125"/>
    </source>
</evidence>